<dbReference type="SFLD" id="SFLDG01129">
    <property type="entry name" value="C1.5:_HAD__Beta-PGM__Phosphata"/>
    <property type="match status" value="1"/>
</dbReference>
<dbReference type="EMBL" id="RBAM01000001">
    <property type="protein sequence ID" value="RKN77240.1"/>
    <property type="molecule type" value="Genomic_DNA"/>
</dbReference>
<dbReference type="InterPro" id="IPR023214">
    <property type="entry name" value="HAD_sf"/>
</dbReference>
<dbReference type="InterPro" id="IPR051806">
    <property type="entry name" value="HAD-like_SPP"/>
</dbReference>
<comment type="caution">
    <text evidence="1">The sequence shown here is derived from an EMBL/GenBank/DDBJ whole genome shotgun (WGS) entry which is preliminary data.</text>
</comment>
<evidence type="ECO:0000313" key="1">
    <source>
        <dbReference type="EMBL" id="RKN77240.1"/>
    </source>
</evidence>
<keyword evidence="2" id="KW-1185">Reference proteome</keyword>
<dbReference type="InterPro" id="IPR023198">
    <property type="entry name" value="PGP-like_dom2"/>
</dbReference>
<organism evidence="1 2">
    <name type="scientific">Streptomyces klenkii</name>
    <dbReference type="NCBI Taxonomy" id="1420899"/>
    <lineage>
        <taxon>Bacteria</taxon>
        <taxon>Bacillati</taxon>
        <taxon>Actinomycetota</taxon>
        <taxon>Actinomycetes</taxon>
        <taxon>Kitasatosporales</taxon>
        <taxon>Streptomycetaceae</taxon>
        <taxon>Streptomyces</taxon>
    </lineage>
</organism>
<proteinExistence type="predicted"/>
<protein>
    <submittedName>
        <fullName evidence="1">HAD family hydrolase</fullName>
    </submittedName>
</protein>
<dbReference type="InterPro" id="IPR036412">
    <property type="entry name" value="HAD-like_sf"/>
</dbReference>
<dbReference type="RefSeq" id="WP_120752856.1">
    <property type="nucleotide sequence ID" value="NZ_JBFADQ010000001.1"/>
</dbReference>
<name>A0A3B0BW86_9ACTN</name>
<keyword evidence="1" id="KW-0378">Hydrolase</keyword>
<dbReference type="AlphaFoldDB" id="A0A3B0BW86"/>
<dbReference type="Pfam" id="PF00702">
    <property type="entry name" value="Hydrolase"/>
    <property type="match status" value="1"/>
</dbReference>
<dbReference type="PANTHER" id="PTHR43481:SF4">
    <property type="entry name" value="GLYCEROL-1-PHOSPHATE PHOSPHOHYDROLASE 1-RELATED"/>
    <property type="match status" value="1"/>
</dbReference>
<dbReference type="PANTHER" id="PTHR43481">
    <property type="entry name" value="FRUCTOSE-1-PHOSPHATE PHOSPHATASE"/>
    <property type="match status" value="1"/>
</dbReference>
<dbReference type="Gene3D" id="3.40.50.1000">
    <property type="entry name" value="HAD superfamily/HAD-like"/>
    <property type="match status" value="1"/>
</dbReference>
<sequence>MRFPADALLFDSDETLVSSLRSVKRVWSRWAESYGMTLEEAMARVEVHGRPAAEIVAALLPADQAAEGLRRLIDAEVADALAGGVVPVPGALALLASLPEDRWAVVTSSSRRVAGTRLGQVGIHPKFLITSDDDITRFKPHPEPFLLAAERLGFDPARCVVVEDAPAGLAAGRAAGMATIALTTTHRPDQLDADASVADLTALSARVTTAGDLEITVG</sequence>
<gene>
    <name evidence="1" type="ORF">D7231_00370</name>
</gene>
<dbReference type="InterPro" id="IPR006439">
    <property type="entry name" value="HAD-SF_hydro_IA"/>
</dbReference>
<reference evidence="1 2" key="1">
    <citation type="journal article" date="2015" name="Antonie Van Leeuwenhoek">
        <title>Streptomyces klenkii sp. nov., isolated from deep marine sediment.</title>
        <authorList>
            <person name="Veyisoglu A."/>
            <person name="Sahin N."/>
        </authorList>
    </citation>
    <scope>NUCLEOTIDE SEQUENCE [LARGE SCALE GENOMIC DNA]</scope>
    <source>
        <strain evidence="1 2">KCTC 29202</strain>
    </source>
</reference>
<dbReference type="SFLD" id="SFLDS00003">
    <property type="entry name" value="Haloacid_Dehalogenase"/>
    <property type="match status" value="1"/>
</dbReference>
<accession>A0A3B0BW86</accession>
<dbReference type="OrthoDB" id="9800058at2"/>
<dbReference type="NCBIfam" id="TIGR01509">
    <property type="entry name" value="HAD-SF-IA-v3"/>
    <property type="match status" value="1"/>
</dbReference>
<dbReference type="GO" id="GO:0050308">
    <property type="term" value="F:sugar-phosphatase activity"/>
    <property type="evidence" value="ECO:0007669"/>
    <property type="project" value="TreeGrafter"/>
</dbReference>
<dbReference type="SUPFAM" id="SSF56784">
    <property type="entry name" value="HAD-like"/>
    <property type="match status" value="1"/>
</dbReference>
<evidence type="ECO:0000313" key="2">
    <source>
        <dbReference type="Proteomes" id="UP000270343"/>
    </source>
</evidence>
<dbReference type="Gene3D" id="1.10.150.240">
    <property type="entry name" value="Putative phosphatase, domain 2"/>
    <property type="match status" value="1"/>
</dbReference>
<dbReference type="Proteomes" id="UP000270343">
    <property type="component" value="Unassembled WGS sequence"/>
</dbReference>